<dbReference type="GO" id="GO:0003677">
    <property type="term" value="F:DNA binding"/>
    <property type="evidence" value="ECO:0007669"/>
    <property type="project" value="UniProtKB-KW"/>
</dbReference>
<evidence type="ECO:0000256" key="4">
    <source>
        <dbReference type="ARBA" id="ARBA00023125"/>
    </source>
</evidence>
<keyword evidence="10" id="KW-1185">Reference proteome</keyword>
<evidence type="ECO:0000259" key="7">
    <source>
        <dbReference type="PROSITE" id="PS50090"/>
    </source>
</evidence>
<feature type="domain" description="Myb-like" evidence="7">
    <location>
        <begin position="73"/>
        <end position="123"/>
    </location>
</feature>
<evidence type="ECO:0000256" key="1">
    <source>
        <dbReference type="ARBA" id="ARBA00004123"/>
    </source>
</evidence>
<keyword evidence="3" id="KW-0805">Transcription regulation</keyword>
<evidence type="ECO:0000256" key="2">
    <source>
        <dbReference type="ARBA" id="ARBA00022737"/>
    </source>
</evidence>
<gene>
    <name evidence="9" type="ORF">Taro_034174</name>
</gene>
<keyword evidence="5" id="KW-0804">Transcription</keyword>
<dbReference type="PROSITE" id="PS51294">
    <property type="entry name" value="HTH_MYB"/>
    <property type="match status" value="2"/>
</dbReference>
<sequence>MAGAPCYDKSSVKKGPWSPEEDAKLKSYIEKHGTGGNWISLPGKIGKMLTCSWRQGLNRCGKSCRLRWLNYLRPNIKHGGFSEEEDDIICSLYISIGSRWSLIAAQLPGRTDNDIKNHWNTKLKKRLLGKPRKDPSKGRRAAAASCRQLKAKNSKAEVNGVLPAPAARETTLQTPNWPHQPGLSTVYLNSQDQYRAPHKDQYGSITKLLLKLGGGPSGDVQRSNTQSSQLGFPPPYQHLYENSLNLITSSSCSSGANPFNERPHPLTVLAGHALQATGGSGFGTELDEMFHCNTGKPAAEVLGGLCGEGKMTSERNGISPSERLSWNKLSPPVYTPLVSSYQETKHQQHHQRCLLEELRHFGTQ</sequence>
<dbReference type="CDD" id="cd00167">
    <property type="entry name" value="SANT"/>
    <property type="match status" value="2"/>
</dbReference>
<organism evidence="9 10">
    <name type="scientific">Colocasia esculenta</name>
    <name type="common">Wild taro</name>
    <name type="synonym">Arum esculentum</name>
    <dbReference type="NCBI Taxonomy" id="4460"/>
    <lineage>
        <taxon>Eukaryota</taxon>
        <taxon>Viridiplantae</taxon>
        <taxon>Streptophyta</taxon>
        <taxon>Embryophyta</taxon>
        <taxon>Tracheophyta</taxon>
        <taxon>Spermatophyta</taxon>
        <taxon>Magnoliopsida</taxon>
        <taxon>Liliopsida</taxon>
        <taxon>Araceae</taxon>
        <taxon>Aroideae</taxon>
        <taxon>Colocasieae</taxon>
        <taxon>Colocasia</taxon>
    </lineage>
</organism>
<evidence type="ECO:0000313" key="10">
    <source>
        <dbReference type="Proteomes" id="UP000652761"/>
    </source>
</evidence>
<protein>
    <submittedName>
        <fullName evidence="9">Uncharacterized protein</fullName>
    </submittedName>
</protein>
<name>A0A843VX45_COLES</name>
<dbReference type="InterPro" id="IPR017930">
    <property type="entry name" value="Myb_dom"/>
</dbReference>
<evidence type="ECO:0000256" key="3">
    <source>
        <dbReference type="ARBA" id="ARBA00023015"/>
    </source>
</evidence>
<evidence type="ECO:0000259" key="8">
    <source>
        <dbReference type="PROSITE" id="PS51294"/>
    </source>
</evidence>
<keyword evidence="6" id="KW-0539">Nucleus</keyword>
<dbReference type="PANTHER" id="PTHR48000:SF46">
    <property type="entry name" value="TRANSCRIPTION FACTOR MYB36"/>
    <property type="match status" value="1"/>
</dbReference>
<dbReference type="InterPro" id="IPR009057">
    <property type="entry name" value="Homeodomain-like_sf"/>
</dbReference>
<keyword evidence="2" id="KW-0677">Repeat</keyword>
<feature type="domain" description="HTH myb-type" evidence="8">
    <location>
        <begin position="73"/>
        <end position="127"/>
    </location>
</feature>
<dbReference type="SMART" id="SM00717">
    <property type="entry name" value="SANT"/>
    <property type="match status" value="2"/>
</dbReference>
<feature type="domain" description="HTH myb-type" evidence="8">
    <location>
        <begin position="9"/>
        <end position="72"/>
    </location>
</feature>
<dbReference type="FunFam" id="1.10.10.60:FF:000015">
    <property type="entry name" value="Transcription factor RAX3"/>
    <property type="match status" value="1"/>
</dbReference>
<reference evidence="9" key="1">
    <citation type="submission" date="2017-07" db="EMBL/GenBank/DDBJ databases">
        <title>Taro Niue Genome Assembly and Annotation.</title>
        <authorList>
            <person name="Atibalentja N."/>
            <person name="Keating K."/>
            <person name="Fields C.J."/>
        </authorList>
    </citation>
    <scope>NUCLEOTIDE SEQUENCE</scope>
    <source>
        <strain evidence="9">Niue_2</strain>
        <tissue evidence="9">Leaf</tissue>
    </source>
</reference>
<dbReference type="GO" id="GO:0005634">
    <property type="term" value="C:nucleus"/>
    <property type="evidence" value="ECO:0007669"/>
    <property type="project" value="UniProtKB-SubCell"/>
</dbReference>
<dbReference type="OrthoDB" id="2143914at2759"/>
<dbReference type="PANTHER" id="PTHR48000">
    <property type="entry name" value="OS09G0431300 PROTEIN"/>
    <property type="match status" value="1"/>
</dbReference>
<dbReference type="EMBL" id="NMUH01002675">
    <property type="protein sequence ID" value="MQM01419.1"/>
    <property type="molecule type" value="Genomic_DNA"/>
</dbReference>
<accession>A0A843VX45</accession>
<dbReference type="PROSITE" id="PS50090">
    <property type="entry name" value="MYB_LIKE"/>
    <property type="match status" value="2"/>
</dbReference>
<keyword evidence="4" id="KW-0238">DNA-binding</keyword>
<comment type="subcellular location">
    <subcellularLocation>
        <location evidence="1">Nucleus</location>
    </subcellularLocation>
</comment>
<dbReference type="SUPFAM" id="SSF46689">
    <property type="entry name" value="Homeodomain-like"/>
    <property type="match status" value="1"/>
</dbReference>
<dbReference type="InterPro" id="IPR001005">
    <property type="entry name" value="SANT/Myb"/>
</dbReference>
<dbReference type="Gene3D" id="1.10.10.60">
    <property type="entry name" value="Homeodomain-like"/>
    <property type="match status" value="2"/>
</dbReference>
<feature type="domain" description="Myb-like" evidence="7">
    <location>
        <begin position="9"/>
        <end position="72"/>
    </location>
</feature>
<dbReference type="Pfam" id="PF00249">
    <property type="entry name" value="Myb_DNA-binding"/>
    <property type="match status" value="2"/>
</dbReference>
<dbReference type="AlphaFoldDB" id="A0A843VX45"/>
<comment type="caution">
    <text evidence="9">The sequence shown here is derived from an EMBL/GenBank/DDBJ whole genome shotgun (WGS) entry which is preliminary data.</text>
</comment>
<proteinExistence type="predicted"/>
<evidence type="ECO:0000256" key="5">
    <source>
        <dbReference type="ARBA" id="ARBA00023163"/>
    </source>
</evidence>
<evidence type="ECO:0000313" key="9">
    <source>
        <dbReference type="EMBL" id="MQM01419.1"/>
    </source>
</evidence>
<dbReference type="Proteomes" id="UP000652761">
    <property type="component" value="Unassembled WGS sequence"/>
</dbReference>
<evidence type="ECO:0000256" key="6">
    <source>
        <dbReference type="ARBA" id="ARBA00023242"/>
    </source>
</evidence>